<name>A0A1M4S8F4_9FIRM</name>
<organism evidence="1 2">
    <name type="scientific">Desulforamulus putei DSM 12395</name>
    <dbReference type="NCBI Taxonomy" id="1121429"/>
    <lineage>
        <taxon>Bacteria</taxon>
        <taxon>Bacillati</taxon>
        <taxon>Bacillota</taxon>
        <taxon>Clostridia</taxon>
        <taxon>Eubacteriales</taxon>
        <taxon>Peptococcaceae</taxon>
        <taxon>Desulforamulus</taxon>
    </lineage>
</organism>
<reference evidence="2" key="1">
    <citation type="submission" date="2016-11" db="EMBL/GenBank/DDBJ databases">
        <authorList>
            <person name="Varghese N."/>
            <person name="Submissions S."/>
        </authorList>
    </citation>
    <scope>NUCLEOTIDE SEQUENCE [LARGE SCALE GENOMIC DNA]</scope>
    <source>
        <strain evidence="2">DSM 12395</strain>
    </source>
</reference>
<proteinExistence type="predicted"/>
<keyword evidence="2" id="KW-1185">Reference proteome</keyword>
<evidence type="ECO:0000313" key="2">
    <source>
        <dbReference type="Proteomes" id="UP000184148"/>
    </source>
</evidence>
<gene>
    <name evidence="1" type="ORF">SAMN02745133_00007</name>
</gene>
<sequence length="72" mass="8596">MHVFVVNLFLFMVLGDIFQQEKTLETRFRVFSKSNLLDSVRGDHNLLVLENLKGKEENHFFFQLPEFFLFKG</sequence>
<dbReference type="Proteomes" id="UP000184148">
    <property type="component" value="Unassembled WGS sequence"/>
</dbReference>
<evidence type="ECO:0000313" key="1">
    <source>
        <dbReference type="EMBL" id="SHE28472.1"/>
    </source>
</evidence>
<dbReference type="AlphaFoldDB" id="A0A1M4S8F4"/>
<protein>
    <submittedName>
        <fullName evidence="1">Uncharacterized protein</fullName>
    </submittedName>
</protein>
<dbReference type="EMBL" id="FQUY01000001">
    <property type="protein sequence ID" value="SHE28472.1"/>
    <property type="molecule type" value="Genomic_DNA"/>
</dbReference>
<accession>A0A1M4S8F4</accession>